<organism evidence="2 3">
    <name type="scientific">Aspergillus minisclerotigenes</name>
    <dbReference type="NCBI Taxonomy" id="656917"/>
    <lineage>
        <taxon>Eukaryota</taxon>
        <taxon>Fungi</taxon>
        <taxon>Dikarya</taxon>
        <taxon>Ascomycota</taxon>
        <taxon>Pezizomycotina</taxon>
        <taxon>Eurotiomycetes</taxon>
        <taxon>Eurotiomycetidae</taxon>
        <taxon>Eurotiales</taxon>
        <taxon>Aspergillaceae</taxon>
        <taxon>Aspergillus</taxon>
        <taxon>Aspergillus subgen. Circumdati</taxon>
    </lineage>
</organism>
<evidence type="ECO:0000256" key="1">
    <source>
        <dbReference type="SAM" id="Phobius"/>
    </source>
</evidence>
<reference evidence="2 3" key="1">
    <citation type="submission" date="2019-04" db="EMBL/GenBank/DDBJ databases">
        <title>Fungal friends and foes A comparative genomics study of 23 Aspergillus species from section Flavi.</title>
        <authorList>
            <consortium name="DOE Joint Genome Institute"/>
            <person name="Kjaerbolling I."/>
            <person name="Vesth T.C."/>
            <person name="Frisvad J.C."/>
            <person name="Nybo J.L."/>
            <person name="Theobald S."/>
            <person name="Kildgaard S."/>
            <person name="Petersen T.I."/>
            <person name="Kuo A."/>
            <person name="Sato A."/>
            <person name="Lyhne E.K."/>
            <person name="Kogle M.E."/>
            <person name="Wiebenga A."/>
            <person name="Kun R.S."/>
            <person name="Lubbers R.J."/>
            <person name="Makela M.R."/>
            <person name="Barry K."/>
            <person name="Chovatia M."/>
            <person name="Clum A."/>
            <person name="Daum C."/>
            <person name="Haridas S."/>
            <person name="He G."/>
            <person name="LaButti K."/>
            <person name="Lipzen A."/>
            <person name="Mondo S."/>
            <person name="Pangilinan J."/>
            <person name="Riley R."/>
            <person name="Salamov A."/>
            <person name="Simmons B.A."/>
            <person name="Magnuson J.K."/>
            <person name="Henrissat B."/>
            <person name="Mortensen U.H."/>
            <person name="Larsen T.O."/>
            <person name="De vries R.P."/>
            <person name="Grigoriev I.V."/>
            <person name="Machida M."/>
            <person name="Baker S.E."/>
            <person name="Andersen M.R."/>
        </authorList>
    </citation>
    <scope>NUCLEOTIDE SEQUENCE [LARGE SCALE GENOMIC DNA]</scope>
    <source>
        <strain evidence="2 3">CBS 117635</strain>
    </source>
</reference>
<evidence type="ECO:0000313" key="3">
    <source>
        <dbReference type="Proteomes" id="UP000326289"/>
    </source>
</evidence>
<keyword evidence="1" id="KW-0812">Transmembrane</keyword>
<proteinExistence type="predicted"/>
<keyword evidence="3" id="KW-1185">Reference proteome</keyword>
<dbReference type="AlphaFoldDB" id="A0A5N6J4Y1"/>
<keyword evidence="1" id="KW-1133">Transmembrane helix</keyword>
<evidence type="ECO:0000313" key="2">
    <source>
        <dbReference type="EMBL" id="KAB8273319.1"/>
    </source>
</evidence>
<sequence length="87" mass="9734">MVFILVTLNCKTVSFRLFIIIAIGLRSSAGSTSPFCFALFFSFHHLGIGVALCLSLNYFSKPVFHARTRAVRTLALDCQQPTHWGLR</sequence>
<feature type="transmembrane region" description="Helical" evidence="1">
    <location>
        <begin position="12"/>
        <end position="29"/>
    </location>
</feature>
<gene>
    <name evidence="2" type="ORF">BDV30DRAFT_112626</name>
</gene>
<name>A0A5N6J4Y1_9EURO</name>
<keyword evidence="1" id="KW-0472">Membrane</keyword>
<protein>
    <submittedName>
        <fullName evidence="2">Uncharacterized protein</fullName>
    </submittedName>
</protein>
<feature type="transmembrane region" description="Helical" evidence="1">
    <location>
        <begin position="35"/>
        <end position="59"/>
    </location>
</feature>
<dbReference type="EMBL" id="ML732797">
    <property type="protein sequence ID" value="KAB8273319.1"/>
    <property type="molecule type" value="Genomic_DNA"/>
</dbReference>
<dbReference type="Proteomes" id="UP000326289">
    <property type="component" value="Unassembled WGS sequence"/>
</dbReference>
<accession>A0A5N6J4Y1</accession>